<sequence length="172" mass="18392">MTTAMTAGRCGAERRHGRQARAGADDGDDQAVGHSARARGLQREARRMEWRGSGTRAGCGAERLQARQGSGAGRRRRDAGDDHAGAGDDHAPRRNGRYSDRPGNSSRVHTSRARSEALVGHAGRGQHVRFLHIEGHPMCANRAKRFSPSINAGSAADRAAADGSSDNPFFKE</sequence>
<feature type="compositionally biased region" description="Basic and acidic residues" evidence="1">
    <location>
        <begin position="78"/>
        <end position="100"/>
    </location>
</feature>
<organism evidence="2 3">
    <name type="scientific">Oryza sativa subsp. japonica</name>
    <name type="common">Rice</name>
    <dbReference type="NCBI Taxonomy" id="39947"/>
    <lineage>
        <taxon>Eukaryota</taxon>
        <taxon>Viridiplantae</taxon>
        <taxon>Streptophyta</taxon>
        <taxon>Embryophyta</taxon>
        <taxon>Tracheophyta</taxon>
        <taxon>Spermatophyta</taxon>
        <taxon>Magnoliopsida</taxon>
        <taxon>Liliopsida</taxon>
        <taxon>Poales</taxon>
        <taxon>Poaceae</taxon>
        <taxon>BOP clade</taxon>
        <taxon>Oryzoideae</taxon>
        <taxon>Oryzeae</taxon>
        <taxon>Oryzinae</taxon>
        <taxon>Oryza</taxon>
        <taxon>Oryza sativa</taxon>
    </lineage>
</organism>
<reference evidence="3" key="2">
    <citation type="journal article" date="2008" name="Nucleic Acids Res.">
        <title>The rice annotation project database (RAP-DB): 2008 update.</title>
        <authorList>
            <consortium name="The rice annotation project (RAP)"/>
        </authorList>
    </citation>
    <scope>GENOME REANNOTATION</scope>
    <source>
        <strain evidence="3">cv. Nipponbare</strain>
    </source>
</reference>
<dbReference type="Proteomes" id="UP000000763">
    <property type="component" value="Chromosome 2"/>
</dbReference>
<feature type="compositionally biased region" description="Low complexity" evidence="1">
    <location>
        <begin position="152"/>
        <end position="166"/>
    </location>
</feature>
<gene>
    <name evidence="2" type="primary">OSJNBa0030C08.17</name>
</gene>
<dbReference type="EMBL" id="AP006438">
    <property type="protein sequence ID" value="BAD20139.1"/>
    <property type="molecule type" value="Genomic_DNA"/>
</dbReference>
<dbReference type="AlphaFoldDB" id="Q6K1Z2"/>
<accession>Q6K1Z2</accession>
<feature type="region of interest" description="Disordered" evidence="1">
    <location>
        <begin position="1"/>
        <end position="121"/>
    </location>
</feature>
<evidence type="ECO:0000256" key="1">
    <source>
        <dbReference type="SAM" id="MobiDB-lite"/>
    </source>
</evidence>
<name>Q6K1Z2_ORYSJ</name>
<proteinExistence type="predicted"/>
<feature type="region of interest" description="Disordered" evidence="1">
    <location>
        <begin position="151"/>
        <end position="172"/>
    </location>
</feature>
<protein>
    <submittedName>
        <fullName evidence="2">Uncharacterized protein</fullName>
    </submittedName>
</protein>
<feature type="compositionally biased region" description="Basic and acidic residues" evidence="1">
    <location>
        <begin position="41"/>
        <end position="50"/>
    </location>
</feature>
<reference evidence="3" key="1">
    <citation type="journal article" date="2005" name="Nature">
        <title>The map-based sequence of the rice genome.</title>
        <authorList>
            <consortium name="International rice genome sequencing project (IRGSP)"/>
            <person name="Matsumoto T."/>
            <person name="Wu J."/>
            <person name="Kanamori H."/>
            <person name="Katayose Y."/>
            <person name="Fujisawa M."/>
            <person name="Namiki N."/>
            <person name="Mizuno H."/>
            <person name="Yamamoto K."/>
            <person name="Antonio B.A."/>
            <person name="Baba T."/>
            <person name="Sakata K."/>
            <person name="Nagamura Y."/>
            <person name="Aoki H."/>
            <person name="Arikawa K."/>
            <person name="Arita K."/>
            <person name="Bito T."/>
            <person name="Chiden Y."/>
            <person name="Fujitsuka N."/>
            <person name="Fukunaka R."/>
            <person name="Hamada M."/>
            <person name="Harada C."/>
            <person name="Hayashi A."/>
            <person name="Hijishita S."/>
            <person name="Honda M."/>
            <person name="Hosokawa S."/>
            <person name="Ichikawa Y."/>
            <person name="Idonuma A."/>
            <person name="Iijima M."/>
            <person name="Ikeda M."/>
            <person name="Ikeno M."/>
            <person name="Ito K."/>
            <person name="Ito S."/>
            <person name="Ito T."/>
            <person name="Ito Y."/>
            <person name="Ito Y."/>
            <person name="Iwabuchi A."/>
            <person name="Kamiya K."/>
            <person name="Karasawa W."/>
            <person name="Kurita K."/>
            <person name="Katagiri S."/>
            <person name="Kikuta A."/>
            <person name="Kobayashi H."/>
            <person name="Kobayashi N."/>
            <person name="Machita K."/>
            <person name="Maehara T."/>
            <person name="Masukawa M."/>
            <person name="Mizubayashi T."/>
            <person name="Mukai Y."/>
            <person name="Nagasaki H."/>
            <person name="Nagata Y."/>
            <person name="Naito S."/>
            <person name="Nakashima M."/>
            <person name="Nakama Y."/>
            <person name="Nakamichi Y."/>
            <person name="Nakamura M."/>
            <person name="Meguro A."/>
            <person name="Negishi M."/>
            <person name="Ohta I."/>
            <person name="Ohta T."/>
            <person name="Okamoto M."/>
            <person name="Ono N."/>
            <person name="Saji S."/>
            <person name="Sakaguchi M."/>
            <person name="Sakai K."/>
            <person name="Shibata M."/>
            <person name="Shimokawa T."/>
            <person name="Song J."/>
            <person name="Takazaki Y."/>
            <person name="Terasawa K."/>
            <person name="Tsugane M."/>
            <person name="Tsuji K."/>
            <person name="Ueda S."/>
            <person name="Waki K."/>
            <person name="Yamagata H."/>
            <person name="Yamamoto M."/>
            <person name="Yamamoto S."/>
            <person name="Yamane H."/>
            <person name="Yoshiki S."/>
            <person name="Yoshihara R."/>
            <person name="Yukawa K."/>
            <person name="Zhong H."/>
            <person name="Yano M."/>
            <person name="Yuan Q."/>
            <person name="Ouyang S."/>
            <person name="Liu J."/>
            <person name="Jones K.M."/>
            <person name="Gansberger K."/>
            <person name="Moffat K."/>
            <person name="Hill J."/>
            <person name="Bera J."/>
            <person name="Fadrosh D."/>
            <person name="Jin S."/>
            <person name="Johri S."/>
            <person name="Kim M."/>
            <person name="Overton L."/>
            <person name="Reardon M."/>
            <person name="Tsitrin T."/>
            <person name="Vuong H."/>
            <person name="Weaver B."/>
            <person name="Ciecko A."/>
            <person name="Tallon L."/>
            <person name="Jackson J."/>
            <person name="Pai G."/>
            <person name="Aken S.V."/>
            <person name="Utterback T."/>
            <person name="Reidmuller S."/>
            <person name="Feldblyum T."/>
            <person name="Hsiao J."/>
            <person name="Zismann V."/>
            <person name="Iobst S."/>
            <person name="de Vazeille A.R."/>
            <person name="Buell C.R."/>
            <person name="Ying K."/>
            <person name="Li Y."/>
            <person name="Lu T."/>
            <person name="Huang Y."/>
            <person name="Zhao Q."/>
            <person name="Feng Q."/>
            <person name="Zhang L."/>
            <person name="Zhu J."/>
            <person name="Weng Q."/>
            <person name="Mu J."/>
            <person name="Lu Y."/>
            <person name="Fan D."/>
            <person name="Liu Y."/>
            <person name="Guan J."/>
            <person name="Zhang Y."/>
            <person name="Yu S."/>
            <person name="Liu X."/>
            <person name="Zhang Y."/>
            <person name="Hong G."/>
            <person name="Han B."/>
            <person name="Choisne N."/>
            <person name="Demange N."/>
            <person name="Orjeda G."/>
            <person name="Samain S."/>
            <person name="Cattolico L."/>
            <person name="Pelletier E."/>
            <person name="Couloux A."/>
            <person name="Segurens B."/>
            <person name="Wincker P."/>
            <person name="D'Hont A."/>
            <person name="Scarpelli C."/>
            <person name="Weissenbach J."/>
            <person name="Salanoubat M."/>
            <person name="Quetier F."/>
            <person name="Yu Y."/>
            <person name="Kim H.R."/>
            <person name="Rambo T."/>
            <person name="Currie J."/>
            <person name="Collura K."/>
            <person name="Luo M."/>
            <person name="Yang T."/>
            <person name="Ammiraju J.S.S."/>
            <person name="Engler F."/>
            <person name="Soderlund C."/>
            <person name="Wing R.A."/>
            <person name="Palmer L.E."/>
            <person name="de la Bastide M."/>
            <person name="Spiegel L."/>
            <person name="Nascimento L."/>
            <person name="Zutavern T."/>
            <person name="O'Shaughnessy A."/>
            <person name="Dike S."/>
            <person name="Dedhia N."/>
            <person name="Preston R."/>
            <person name="Balija V."/>
            <person name="McCombie W.R."/>
            <person name="Chow T."/>
            <person name="Chen H."/>
            <person name="Chung M."/>
            <person name="Chen C."/>
            <person name="Shaw J."/>
            <person name="Wu H."/>
            <person name="Hsiao K."/>
            <person name="Chao Y."/>
            <person name="Chu M."/>
            <person name="Cheng C."/>
            <person name="Hour A."/>
            <person name="Lee P."/>
            <person name="Lin S."/>
            <person name="Lin Y."/>
            <person name="Liou J."/>
            <person name="Liu S."/>
            <person name="Hsing Y."/>
            <person name="Raghuvanshi S."/>
            <person name="Mohanty A."/>
            <person name="Bharti A.K."/>
            <person name="Gaur A."/>
            <person name="Gupta V."/>
            <person name="Kumar D."/>
            <person name="Ravi V."/>
            <person name="Vij S."/>
            <person name="Kapur A."/>
            <person name="Khurana P."/>
            <person name="Khurana P."/>
            <person name="Khurana J.P."/>
            <person name="Tyagi A.K."/>
            <person name="Gaikwad K."/>
            <person name="Singh A."/>
            <person name="Dalal V."/>
            <person name="Srivastava S."/>
            <person name="Dixit A."/>
            <person name="Pal A.K."/>
            <person name="Ghazi I.A."/>
            <person name="Yadav M."/>
            <person name="Pandit A."/>
            <person name="Bhargava A."/>
            <person name="Sureshbabu K."/>
            <person name="Batra K."/>
            <person name="Sharma T.R."/>
            <person name="Mohapatra T."/>
            <person name="Singh N.K."/>
            <person name="Messing J."/>
            <person name="Nelson A.B."/>
            <person name="Fuks G."/>
            <person name="Kavchok S."/>
            <person name="Keizer G."/>
            <person name="Linton E."/>
            <person name="Llaca V."/>
            <person name="Song R."/>
            <person name="Tanyolac B."/>
            <person name="Young S."/>
            <person name="Ho-Il K."/>
            <person name="Hahn J.H."/>
            <person name="Sangsakoo G."/>
            <person name="Vanavichit A."/>
            <person name="de Mattos Luiz.A.T."/>
            <person name="Zimmer P.D."/>
            <person name="Malone G."/>
            <person name="Dellagostin O."/>
            <person name="de Oliveira A.C."/>
            <person name="Bevan M."/>
            <person name="Bancroft I."/>
            <person name="Minx P."/>
            <person name="Cordum H."/>
            <person name="Wilson R."/>
            <person name="Cheng Z."/>
            <person name="Jin W."/>
            <person name="Jiang J."/>
            <person name="Leong S.A."/>
            <person name="Iwama H."/>
            <person name="Gojobori T."/>
            <person name="Itoh T."/>
            <person name="Niimura Y."/>
            <person name="Fujii Y."/>
            <person name="Habara T."/>
            <person name="Sakai H."/>
            <person name="Sato Y."/>
            <person name="Wilson G."/>
            <person name="Kumar K."/>
            <person name="McCouch S."/>
            <person name="Juretic N."/>
            <person name="Hoen D."/>
            <person name="Wright S."/>
            <person name="Bruskiewich R."/>
            <person name="Bureau T."/>
            <person name="Miyao A."/>
            <person name="Hirochika H."/>
            <person name="Nishikawa T."/>
            <person name="Kadowaki K."/>
            <person name="Sugiura M."/>
            <person name="Burr B."/>
            <person name="Sasaki T."/>
        </authorList>
    </citation>
    <scope>NUCLEOTIDE SEQUENCE [LARGE SCALE GENOMIC DNA]</scope>
    <source>
        <strain evidence="3">cv. Nipponbare</strain>
    </source>
</reference>
<evidence type="ECO:0000313" key="3">
    <source>
        <dbReference type="Proteomes" id="UP000000763"/>
    </source>
</evidence>
<evidence type="ECO:0000313" key="2">
    <source>
        <dbReference type="EMBL" id="BAD20139.1"/>
    </source>
</evidence>